<protein>
    <submittedName>
        <fullName evidence="1">DUF1499 domain-containing protein</fullName>
    </submittedName>
</protein>
<dbReference type="GeneID" id="61228431"/>
<reference evidence="1 2" key="1">
    <citation type="submission" date="2018-01" db="EMBL/GenBank/DDBJ databases">
        <title>Whole genome sequencing of Histamine producing bacteria.</title>
        <authorList>
            <person name="Butler K."/>
        </authorList>
    </citation>
    <scope>NUCLEOTIDE SEQUENCE [LARGE SCALE GENOMIC DNA]</scope>
    <source>
        <strain evidence="1 2">A2-1</strain>
    </source>
</reference>
<accession>A0A855SJA5</accession>
<name>A0A855SJA5_PHOAN</name>
<evidence type="ECO:0000313" key="2">
    <source>
        <dbReference type="Proteomes" id="UP000241440"/>
    </source>
</evidence>
<dbReference type="Pfam" id="PF07386">
    <property type="entry name" value="DUF1499"/>
    <property type="match status" value="1"/>
</dbReference>
<gene>
    <name evidence="1" type="ORF">C0W41_00575</name>
</gene>
<dbReference type="PROSITE" id="PS51257">
    <property type="entry name" value="PROKAR_LIPOPROTEIN"/>
    <property type="match status" value="1"/>
</dbReference>
<proteinExistence type="predicted"/>
<dbReference type="Proteomes" id="UP000241440">
    <property type="component" value="Unassembled WGS sequence"/>
</dbReference>
<evidence type="ECO:0000313" key="1">
    <source>
        <dbReference type="EMBL" id="PSX09319.1"/>
    </source>
</evidence>
<dbReference type="RefSeq" id="WP_045132957.1">
    <property type="nucleotide sequence ID" value="NZ_JZSX01000002.1"/>
</dbReference>
<organism evidence="1 2">
    <name type="scientific">Photobacterium angustum</name>
    <dbReference type="NCBI Taxonomy" id="661"/>
    <lineage>
        <taxon>Bacteria</taxon>
        <taxon>Pseudomonadati</taxon>
        <taxon>Pseudomonadota</taxon>
        <taxon>Gammaproteobacteria</taxon>
        <taxon>Vibrionales</taxon>
        <taxon>Vibrionaceae</taxon>
        <taxon>Photobacterium</taxon>
    </lineage>
</organism>
<dbReference type="PIRSF" id="PIRSF026426">
    <property type="entry name" value="DUF1499"/>
    <property type="match status" value="1"/>
</dbReference>
<sequence length="151" mass="17564">MLLRFTLLLLLLLLLLFFLTGCSDTKTTSWTRSINQLCENKPNCVSTIEKREQFSVEPFLLTTKGKHSWEEIKQVALQLPGAKIADQSDHYLHIEATSKVFRFIDDFEVEKKAEQLQVRSASRVGYSDFGVNRKRVETFRNQLIKQELIKQ</sequence>
<dbReference type="AlphaFoldDB" id="A0A855SJA5"/>
<comment type="caution">
    <text evidence="1">The sequence shown here is derived from an EMBL/GenBank/DDBJ whole genome shotgun (WGS) entry which is preliminary data.</text>
</comment>
<dbReference type="PANTHER" id="PTHR34801">
    <property type="entry name" value="EXPRESSED PROTEIN"/>
    <property type="match status" value="1"/>
</dbReference>
<dbReference type="PANTHER" id="PTHR34801:SF6">
    <property type="entry name" value="SLL1620 PROTEIN"/>
    <property type="match status" value="1"/>
</dbReference>
<dbReference type="InterPro" id="IPR010865">
    <property type="entry name" value="DUF1499"/>
</dbReference>
<dbReference type="EMBL" id="PYOY01000001">
    <property type="protein sequence ID" value="PSX09319.1"/>
    <property type="molecule type" value="Genomic_DNA"/>
</dbReference>